<dbReference type="Proteomes" id="UP000030856">
    <property type="component" value="Unassembled WGS sequence"/>
</dbReference>
<feature type="transmembrane region" description="Helical" evidence="1">
    <location>
        <begin position="389"/>
        <end position="408"/>
    </location>
</feature>
<keyword evidence="2" id="KW-0732">Signal</keyword>
<name>A0A0B0H8L9_SOVGS</name>
<dbReference type="InterPro" id="IPR036249">
    <property type="entry name" value="Thioredoxin-like_sf"/>
</dbReference>
<keyword evidence="5" id="KW-1185">Reference proteome</keyword>
<proteinExistence type="predicted"/>
<keyword evidence="1" id="KW-1133">Transmembrane helix</keyword>
<sequence>MNIKLLLVLFTLLFSTQIHAVGAAESPQLDKHTASNEMVDLWFFWSAKCPHCKDAHPRVESIANEMPWLKLHSLRIDGQPENILVYQRLAQEIGHEARSVPAFIFCNRMLVGWDDNGVVEQSLREGLVSCHDDGQESESGSLQPLVLPLIGEIDPQAWSLPAFTIAIAALDSFNPCAFFVLLFLLSLLVHAGSRARMLVIGGFFILISGIVYFTAMAAWLNLFTLVGHLPLVTLVAGLLAITISLINIKDYFWFKRGASLTMSGSNRGKLMKRMRTMLAKGSMPTMLAATLSLALAANLYELLCTAGFPMVYTRFLTLNELGTAEYYFYLLLYNFVYIVPLMLIMTAFVFTLGQRKLQEHEGRILKLLSGIMMLVLGMLLVFAPEALSIIWIVILMLAGSISATWVFVKIAPPRPPMV</sequence>
<dbReference type="AlphaFoldDB" id="A0A0B0H8L9"/>
<gene>
    <name evidence="4" type="ORF">BOV88_11010</name>
    <name evidence="3" type="ORF">JV46_04620</name>
</gene>
<dbReference type="EMBL" id="MPNX01000018">
    <property type="protein sequence ID" value="OOY34289.1"/>
    <property type="molecule type" value="Genomic_DNA"/>
</dbReference>
<dbReference type="STRING" id="2340.JV46_04620"/>
<evidence type="ECO:0008006" key="7">
    <source>
        <dbReference type="Google" id="ProtNLM"/>
    </source>
</evidence>
<organism evidence="3 5">
    <name type="scientific">Solemya velum gill symbiont</name>
    <dbReference type="NCBI Taxonomy" id="2340"/>
    <lineage>
        <taxon>Bacteria</taxon>
        <taxon>Pseudomonadati</taxon>
        <taxon>Pseudomonadota</taxon>
        <taxon>Gammaproteobacteria</taxon>
        <taxon>sulfur-oxidizing symbionts</taxon>
    </lineage>
</organism>
<dbReference type="CDD" id="cd02947">
    <property type="entry name" value="TRX_family"/>
    <property type="match status" value="1"/>
</dbReference>
<feature type="signal peptide" evidence="2">
    <location>
        <begin position="1"/>
        <end position="20"/>
    </location>
</feature>
<feature type="chain" id="PRO_5010611203" description="Thioredoxin domain-containing protein" evidence="2">
    <location>
        <begin position="21"/>
        <end position="418"/>
    </location>
</feature>
<evidence type="ECO:0000313" key="6">
    <source>
        <dbReference type="Proteomes" id="UP000190962"/>
    </source>
</evidence>
<evidence type="ECO:0000313" key="4">
    <source>
        <dbReference type="EMBL" id="OOY34289.1"/>
    </source>
</evidence>
<evidence type="ECO:0000256" key="1">
    <source>
        <dbReference type="SAM" id="Phobius"/>
    </source>
</evidence>
<evidence type="ECO:0000256" key="2">
    <source>
        <dbReference type="SAM" id="SignalP"/>
    </source>
</evidence>
<evidence type="ECO:0000313" key="5">
    <source>
        <dbReference type="Proteomes" id="UP000030856"/>
    </source>
</evidence>
<dbReference type="OrthoDB" id="9798180at2"/>
<keyword evidence="1" id="KW-0812">Transmembrane</keyword>
<comment type="caution">
    <text evidence="3">The sequence shown here is derived from an EMBL/GenBank/DDBJ whole genome shotgun (WGS) entry which is preliminary data.</text>
</comment>
<dbReference type="PATRIC" id="fig|2340.3.peg.1636"/>
<keyword evidence="1" id="KW-0472">Membrane</keyword>
<evidence type="ECO:0000313" key="3">
    <source>
        <dbReference type="EMBL" id="KHF25002.1"/>
    </source>
</evidence>
<reference evidence="3 5" key="1">
    <citation type="journal article" date="2014" name="BMC Genomics">
        <title>The genome of the intracellular bacterium of the coastal bivalve, Solemya velum: a blueprint for thriving in and out of symbiosis.</title>
        <authorList>
            <person name="Dmytrenko O."/>
            <person name="Russell S.L."/>
            <person name="Loo W.T."/>
            <person name="Fontanez K.M."/>
            <person name="Liao L."/>
            <person name="Roeselers G."/>
            <person name="Sharma R."/>
            <person name="Stewart F.J."/>
            <person name="Newton I.L."/>
            <person name="Woyke T."/>
            <person name="Wu D."/>
            <person name="Lang J.M."/>
            <person name="Eisen J.A."/>
            <person name="Cavanaugh C.M."/>
        </authorList>
    </citation>
    <scope>NUCLEOTIDE SEQUENCE [LARGE SCALE GENOMIC DNA]</scope>
    <source>
        <strain evidence="3 5">WH</strain>
    </source>
</reference>
<feature type="transmembrane region" description="Helical" evidence="1">
    <location>
        <begin position="326"/>
        <end position="352"/>
    </location>
</feature>
<feature type="transmembrane region" description="Helical" evidence="1">
    <location>
        <begin position="197"/>
        <end position="219"/>
    </location>
</feature>
<dbReference type="GeneID" id="86992502"/>
<dbReference type="RefSeq" id="WP_052132182.1">
    <property type="nucleotide sequence ID" value="NZ_JRAA01000002.1"/>
</dbReference>
<feature type="transmembrane region" description="Helical" evidence="1">
    <location>
        <begin position="158"/>
        <end position="185"/>
    </location>
</feature>
<protein>
    <recommendedName>
        <fullName evidence="7">Thioredoxin domain-containing protein</fullName>
    </recommendedName>
</protein>
<accession>A0A0B0H8L9</accession>
<dbReference type="SUPFAM" id="SSF52833">
    <property type="entry name" value="Thioredoxin-like"/>
    <property type="match status" value="1"/>
</dbReference>
<feature type="transmembrane region" description="Helical" evidence="1">
    <location>
        <begin position="364"/>
        <end position="383"/>
    </location>
</feature>
<dbReference type="eggNOG" id="COG0526">
    <property type="taxonomic scope" value="Bacteria"/>
</dbReference>
<dbReference type="EMBL" id="JRAA01000002">
    <property type="protein sequence ID" value="KHF25002.1"/>
    <property type="molecule type" value="Genomic_DNA"/>
</dbReference>
<dbReference type="Gene3D" id="3.40.30.10">
    <property type="entry name" value="Glutaredoxin"/>
    <property type="match status" value="1"/>
</dbReference>
<reference evidence="4 6" key="2">
    <citation type="submission" date="2016-11" db="EMBL/GenBank/DDBJ databases">
        <title>Mixed transmission modes and dynamic genome evolution in an obligate animal-bacterial symbiosis.</title>
        <authorList>
            <person name="Russell S.L."/>
            <person name="Corbett-Detig R.B."/>
            <person name="Cavanaugh C.M."/>
        </authorList>
    </citation>
    <scope>NUCLEOTIDE SEQUENCE [LARGE SCALE GENOMIC DNA]</scope>
    <source>
        <strain evidence="4">MA-KB16</strain>
    </source>
</reference>
<feature type="transmembrane region" description="Helical" evidence="1">
    <location>
        <begin position="277"/>
        <end position="300"/>
    </location>
</feature>
<dbReference type="Proteomes" id="UP000190962">
    <property type="component" value="Unassembled WGS sequence"/>
</dbReference>
<feature type="transmembrane region" description="Helical" evidence="1">
    <location>
        <begin position="225"/>
        <end position="246"/>
    </location>
</feature>